<reference evidence="2 3" key="1">
    <citation type="journal article" date="2019" name="Nat. Microbiol.">
        <title>Wide diversity of methane and short-chain alkane metabolisms in uncultured archaea.</title>
        <authorList>
            <person name="Borrel G."/>
            <person name="Adam P.S."/>
            <person name="McKay L.J."/>
            <person name="Chen L.X."/>
            <person name="Sierra-Garcia I.N."/>
            <person name="Sieber C.M."/>
            <person name="Letourneur Q."/>
            <person name="Ghozlane A."/>
            <person name="Andersen G.L."/>
            <person name="Li W.J."/>
            <person name="Hallam S.J."/>
            <person name="Muyzer G."/>
            <person name="de Oliveira V.M."/>
            <person name="Inskeep W.P."/>
            <person name="Banfield J.F."/>
            <person name="Gribaldo S."/>
        </authorList>
    </citation>
    <scope>NUCLEOTIDE SEQUENCE [LARGE SCALE GENOMIC DNA]</scope>
    <source>
        <strain evidence="2">NM1a</strain>
    </source>
</reference>
<dbReference type="Proteomes" id="UP000317158">
    <property type="component" value="Unassembled WGS sequence"/>
</dbReference>
<dbReference type="EMBL" id="RXIF01000008">
    <property type="protein sequence ID" value="RZN64271.1"/>
    <property type="molecule type" value="Genomic_DNA"/>
</dbReference>
<evidence type="ECO:0000313" key="2">
    <source>
        <dbReference type="EMBL" id="RZN64271.1"/>
    </source>
</evidence>
<dbReference type="GO" id="GO:0031428">
    <property type="term" value="C:box C/D methylation guide snoRNP complex"/>
    <property type="evidence" value="ECO:0007669"/>
    <property type="project" value="InterPro"/>
</dbReference>
<dbReference type="Gene3D" id="1.10.287.4070">
    <property type="match status" value="1"/>
</dbReference>
<organism evidence="2 3">
    <name type="scientific">Methanoliparum thermophilum</name>
    <dbReference type="NCBI Taxonomy" id="2491083"/>
    <lineage>
        <taxon>Archaea</taxon>
        <taxon>Methanobacteriati</taxon>
        <taxon>Methanobacteriota</taxon>
        <taxon>Candidatus Methanoliparia</taxon>
        <taxon>Candidatus Methanoliparales</taxon>
        <taxon>Candidatus Methanoliparaceae</taxon>
        <taxon>Candidatus Methanoliparum</taxon>
    </lineage>
</organism>
<proteinExistence type="predicted"/>
<dbReference type="PANTHER" id="PTHR10894">
    <property type="entry name" value="NUCLEOLAR PROTEIN 5 NUCLEOLAR PROTEIN NOP5 NOP58"/>
    <property type="match status" value="1"/>
</dbReference>
<comment type="caution">
    <text evidence="2">The sequence shown here is derived from an EMBL/GenBank/DDBJ whole genome shotgun (WGS) entry which is preliminary data.</text>
</comment>
<evidence type="ECO:0000259" key="1">
    <source>
        <dbReference type="PROSITE" id="PS51358"/>
    </source>
</evidence>
<dbReference type="InterPro" id="IPR045056">
    <property type="entry name" value="Nop56/Nop58"/>
</dbReference>
<dbReference type="InterPro" id="IPR042239">
    <property type="entry name" value="Nop_C"/>
</dbReference>
<dbReference type="PROSITE" id="PS51358">
    <property type="entry name" value="NOP"/>
    <property type="match status" value="1"/>
</dbReference>
<name>A0A520KRG9_METT2</name>
<dbReference type="AlphaFoldDB" id="A0A520KRG9"/>
<dbReference type="Pfam" id="PF01798">
    <property type="entry name" value="Nop"/>
    <property type="match status" value="1"/>
</dbReference>
<accession>A0A520KRG9</accession>
<dbReference type="Gene3D" id="1.10.246.90">
    <property type="entry name" value="Nop domain"/>
    <property type="match status" value="1"/>
</dbReference>
<protein>
    <recommendedName>
        <fullName evidence="1">Nop domain-containing protein</fullName>
    </recommendedName>
</protein>
<gene>
    <name evidence="2" type="ORF">EF806_05055</name>
</gene>
<dbReference type="InterPro" id="IPR036070">
    <property type="entry name" value="Nop_dom_sf"/>
</dbReference>
<evidence type="ECO:0000313" key="3">
    <source>
        <dbReference type="Proteomes" id="UP000317158"/>
    </source>
</evidence>
<dbReference type="GO" id="GO:0030515">
    <property type="term" value="F:snoRNA binding"/>
    <property type="evidence" value="ECO:0007669"/>
    <property type="project" value="InterPro"/>
</dbReference>
<sequence>MEHIIETWFGKIKVNFNEEDLNKIERYVRGKYREYAKDYGYDNNSYLIELKKRCIALAKDKIQEEAAEKDRSIIRAYTILKDLRDNSNTLYEKLLDWYKEHFPELKIERDRMLDIIYRYGGRENILNSNENIFISDKIKKSAENSNGIDLSGEEEVILKELSKTIKHILNLEDILNRYIDEKIGELTPNLSSVFNSRLVSQLIYQANGLKRLAFAPSSKIQVLGAENALFSHLSYGTPPPKHGIIFQHPYIKNAKPKDRGRRSRFLASKIAILARIDYFTGLVKDDLIEKIKKEINE</sequence>
<dbReference type="InterPro" id="IPR002687">
    <property type="entry name" value="Nop_dom"/>
</dbReference>
<dbReference type="SUPFAM" id="SSF89124">
    <property type="entry name" value="Nop domain"/>
    <property type="match status" value="1"/>
</dbReference>
<dbReference type="PANTHER" id="PTHR10894:SF0">
    <property type="entry name" value="NUCLEOLAR PROTEIN 56"/>
    <property type="match status" value="1"/>
</dbReference>
<feature type="domain" description="Nop" evidence="1">
    <location>
        <begin position="186"/>
        <end position="297"/>
    </location>
</feature>